<sequence>MNGSIWLGFKGPHVDARLTLWVYRIDIRDLRQTSHRSWPYGSDIDSVTPAWGLDVW</sequence>
<proteinExistence type="predicted"/>
<accession>A0A2I2L1I1</accession>
<organism evidence="1 2">
    <name type="scientific">Frankia canadensis</name>
    <dbReference type="NCBI Taxonomy" id="1836972"/>
    <lineage>
        <taxon>Bacteria</taxon>
        <taxon>Bacillati</taxon>
        <taxon>Actinomycetota</taxon>
        <taxon>Actinomycetes</taxon>
        <taxon>Frankiales</taxon>
        <taxon>Frankiaceae</taxon>
        <taxon>Frankia</taxon>
    </lineage>
</organism>
<keyword evidence="2" id="KW-1185">Reference proteome</keyword>
<evidence type="ECO:0000313" key="2">
    <source>
        <dbReference type="Proteomes" id="UP000234331"/>
    </source>
</evidence>
<reference evidence="1 2" key="1">
    <citation type="submission" date="2017-06" db="EMBL/GenBank/DDBJ databases">
        <authorList>
            <person name="Kim H.J."/>
            <person name="Triplett B.A."/>
        </authorList>
    </citation>
    <scope>NUCLEOTIDE SEQUENCE [LARGE SCALE GENOMIC DNA]</scope>
    <source>
        <strain evidence="1">FRACA_ARgP5</strain>
    </source>
</reference>
<dbReference type="Proteomes" id="UP000234331">
    <property type="component" value="Unassembled WGS sequence"/>
</dbReference>
<evidence type="ECO:0000313" key="1">
    <source>
        <dbReference type="EMBL" id="SNQ51783.1"/>
    </source>
</evidence>
<protein>
    <submittedName>
        <fullName evidence="1">Uncharacterized protein</fullName>
    </submittedName>
</protein>
<dbReference type="AlphaFoldDB" id="A0A2I2L1I1"/>
<gene>
    <name evidence="1" type="ORF">FRACA_80083</name>
</gene>
<name>A0A2I2L1I1_9ACTN</name>
<dbReference type="EMBL" id="FZMO01000547">
    <property type="protein sequence ID" value="SNQ51783.1"/>
    <property type="molecule type" value="Genomic_DNA"/>
</dbReference>